<protein>
    <submittedName>
        <fullName evidence="2">Uncharacterized protein</fullName>
    </submittedName>
</protein>
<evidence type="ECO:0000313" key="3">
    <source>
        <dbReference type="EMBL" id="CAB5225463.1"/>
    </source>
</evidence>
<evidence type="ECO:0000313" key="2">
    <source>
        <dbReference type="EMBL" id="CAB4157364.1"/>
    </source>
</evidence>
<name>A0A6J5NQ19_9CAUD</name>
<evidence type="ECO:0000313" key="1">
    <source>
        <dbReference type="EMBL" id="CAB4151167.1"/>
    </source>
</evidence>
<dbReference type="EMBL" id="LR796557">
    <property type="protein sequence ID" value="CAB4151167.1"/>
    <property type="molecule type" value="Genomic_DNA"/>
</dbReference>
<accession>A0A6J5NQ19</accession>
<dbReference type="EMBL" id="LR796656">
    <property type="protein sequence ID" value="CAB4157364.1"/>
    <property type="molecule type" value="Genomic_DNA"/>
</dbReference>
<reference evidence="2" key="1">
    <citation type="submission" date="2020-04" db="EMBL/GenBank/DDBJ databases">
        <authorList>
            <person name="Chiriac C."/>
            <person name="Salcher M."/>
            <person name="Ghai R."/>
            <person name="Kavagutti S V."/>
        </authorList>
    </citation>
    <scope>NUCLEOTIDE SEQUENCE</scope>
</reference>
<dbReference type="EMBL" id="LR798345">
    <property type="protein sequence ID" value="CAB5225463.1"/>
    <property type="molecule type" value="Genomic_DNA"/>
</dbReference>
<organism evidence="2">
    <name type="scientific">uncultured Caudovirales phage</name>
    <dbReference type="NCBI Taxonomy" id="2100421"/>
    <lineage>
        <taxon>Viruses</taxon>
        <taxon>Duplodnaviria</taxon>
        <taxon>Heunggongvirae</taxon>
        <taxon>Uroviricota</taxon>
        <taxon>Caudoviricetes</taxon>
        <taxon>Peduoviridae</taxon>
        <taxon>Maltschvirus</taxon>
        <taxon>Maltschvirus maltsch</taxon>
    </lineage>
</organism>
<proteinExistence type="predicted"/>
<gene>
    <name evidence="1" type="ORF">UFOVP590_4</name>
    <name evidence="2" type="ORF">UFOVP685_19</name>
    <name evidence="3" type="ORF">UFOVP750_33</name>
</gene>
<sequence>MKFVKKPIVIEAFRYGFDKKPSWFFDNTNIPTPYAPITIHTLEGDMTANPGDYIIKGIQGEIYPCKADIFEATYSKFLES</sequence>